<gene>
    <name evidence="2" type="ORF">EC957_009558</name>
</gene>
<proteinExistence type="predicted"/>
<comment type="caution">
    <text evidence="2">The sequence shown here is derived from an EMBL/GenBank/DDBJ whole genome shotgun (WGS) entry which is preliminary data.</text>
</comment>
<feature type="compositionally biased region" description="Low complexity" evidence="1">
    <location>
        <begin position="12"/>
        <end position="21"/>
    </location>
</feature>
<dbReference type="EMBL" id="JAAAXW010000053">
    <property type="protein sequence ID" value="KAF9546635.1"/>
    <property type="molecule type" value="Genomic_DNA"/>
</dbReference>
<name>A0A9P6FBK0_9FUNG</name>
<feature type="region of interest" description="Disordered" evidence="1">
    <location>
        <begin position="1"/>
        <end position="21"/>
    </location>
</feature>
<organism evidence="2 3">
    <name type="scientific">Mortierella hygrophila</name>
    <dbReference type="NCBI Taxonomy" id="979708"/>
    <lineage>
        <taxon>Eukaryota</taxon>
        <taxon>Fungi</taxon>
        <taxon>Fungi incertae sedis</taxon>
        <taxon>Mucoromycota</taxon>
        <taxon>Mortierellomycotina</taxon>
        <taxon>Mortierellomycetes</taxon>
        <taxon>Mortierellales</taxon>
        <taxon>Mortierellaceae</taxon>
        <taxon>Mortierella</taxon>
    </lineage>
</organism>
<evidence type="ECO:0000256" key="1">
    <source>
        <dbReference type="SAM" id="MobiDB-lite"/>
    </source>
</evidence>
<dbReference type="AlphaFoldDB" id="A0A9P6FBK0"/>
<sequence>MGSALNNHFDGDSSTTGGTSDGSWISTYSRGLCSMYHNDEDHCWEAILHAQQSPNAFSTLADDSAQQPTLQRNNRRHGPHPHHTHAHHNHNHLHEQRQQSNQVDFSDFGMESTSRDYNNNDPTLEEADVGARLAPRSPGSGLSQALCNFGFNCIDFVTGDNVGSEPVSAQTDYFSSSQSHAYDPTLDSTHTLRAAREDGLDADSTILDNKKASSSWARRVWPSL</sequence>
<protein>
    <submittedName>
        <fullName evidence="2">Uncharacterized protein</fullName>
    </submittedName>
</protein>
<reference evidence="2" key="1">
    <citation type="journal article" date="2020" name="Fungal Divers.">
        <title>Resolving the Mortierellaceae phylogeny through synthesis of multi-gene phylogenetics and phylogenomics.</title>
        <authorList>
            <person name="Vandepol N."/>
            <person name="Liber J."/>
            <person name="Desiro A."/>
            <person name="Na H."/>
            <person name="Kennedy M."/>
            <person name="Barry K."/>
            <person name="Grigoriev I.V."/>
            <person name="Miller A.N."/>
            <person name="O'Donnell K."/>
            <person name="Stajich J.E."/>
            <person name="Bonito G."/>
        </authorList>
    </citation>
    <scope>NUCLEOTIDE SEQUENCE</scope>
    <source>
        <strain evidence="2">NRRL 2591</strain>
    </source>
</reference>
<evidence type="ECO:0000313" key="3">
    <source>
        <dbReference type="Proteomes" id="UP000723463"/>
    </source>
</evidence>
<accession>A0A9P6FBK0</accession>
<evidence type="ECO:0000313" key="2">
    <source>
        <dbReference type="EMBL" id="KAF9546635.1"/>
    </source>
</evidence>
<feature type="region of interest" description="Disordered" evidence="1">
    <location>
        <begin position="60"/>
        <end position="101"/>
    </location>
</feature>
<feature type="compositionally biased region" description="Basic residues" evidence="1">
    <location>
        <begin position="73"/>
        <end position="91"/>
    </location>
</feature>
<dbReference type="Proteomes" id="UP000723463">
    <property type="component" value="Unassembled WGS sequence"/>
</dbReference>
<keyword evidence="3" id="KW-1185">Reference proteome</keyword>